<dbReference type="Proteomes" id="UP000282977">
    <property type="component" value="Unassembled WGS sequence"/>
</dbReference>
<dbReference type="OrthoDB" id="9809594at2"/>
<keyword evidence="2" id="KW-1185">Reference proteome</keyword>
<reference evidence="1 2" key="1">
    <citation type="submission" date="2019-01" db="EMBL/GenBank/DDBJ databases">
        <authorList>
            <person name="Chen W.-M."/>
        </authorList>
    </citation>
    <scope>NUCLEOTIDE SEQUENCE [LARGE SCALE GENOMIC DNA]</scope>
    <source>
        <strain evidence="1 2">TLA-22</strain>
    </source>
</reference>
<organism evidence="1 2">
    <name type="scientific">Sphingobium algorifonticola</name>
    <dbReference type="NCBI Taxonomy" id="2008318"/>
    <lineage>
        <taxon>Bacteria</taxon>
        <taxon>Pseudomonadati</taxon>
        <taxon>Pseudomonadota</taxon>
        <taxon>Alphaproteobacteria</taxon>
        <taxon>Sphingomonadales</taxon>
        <taxon>Sphingomonadaceae</taxon>
        <taxon>Sphingobium</taxon>
    </lineage>
</organism>
<dbReference type="SUPFAM" id="SSF53756">
    <property type="entry name" value="UDP-Glycosyltransferase/glycogen phosphorylase"/>
    <property type="match status" value="1"/>
</dbReference>
<protein>
    <submittedName>
        <fullName evidence="1">Glycosyltransferase</fullName>
    </submittedName>
</protein>
<comment type="caution">
    <text evidence="1">The sequence shown here is derived from an EMBL/GenBank/DDBJ whole genome shotgun (WGS) entry which is preliminary data.</text>
</comment>
<sequence>MTRRPIGYYVHHHGAGHRTRANAIVAAMDWPVTLLGTGIGDAGIDLCDDRPCDNGFDGIDNAATRPDCLHYAPIDHEGVRRRIARMAQWIADHRPALLVVDVSVEIAMLARLASVPTIYVRLNGDRGDAAHCDAFRGADALLAPFHQALELPSTPMWVREKTCYFPGIASVLSLDVPNTSRVLVVMGRGGPPGDGDRIALAARACPDLQWRVIGPVTPPSNRPSNLDLAGWVEDPMREIAQAAIIIGAAGDGLVGAVIAADKPFICLPEDRPYDEQRATAQRLDALGAAVVLRNWPSVDQWPTLIRKAQAIPSSVRMALNDHNGAQRAGQWLTRRAANATGTLEKVA</sequence>
<name>A0A437J9X3_9SPHN</name>
<dbReference type="AlphaFoldDB" id="A0A437J9X3"/>
<keyword evidence="1" id="KW-0808">Transferase</keyword>
<accession>A0A437J9X3</accession>
<dbReference type="GO" id="GO:0016740">
    <property type="term" value="F:transferase activity"/>
    <property type="evidence" value="ECO:0007669"/>
    <property type="project" value="UniProtKB-KW"/>
</dbReference>
<evidence type="ECO:0000313" key="1">
    <source>
        <dbReference type="EMBL" id="RVT42285.1"/>
    </source>
</evidence>
<proteinExistence type="predicted"/>
<dbReference type="EMBL" id="RZUL01000002">
    <property type="protein sequence ID" value="RVT42285.1"/>
    <property type="molecule type" value="Genomic_DNA"/>
</dbReference>
<gene>
    <name evidence="1" type="ORF">ENE74_08780</name>
</gene>
<dbReference type="RefSeq" id="WP_127690460.1">
    <property type="nucleotide sequence ID" value="NZ_RZUL01000002.1"/>
</dbReference>
<evidence type="ECO:0000313" key="2">
    <source>
        <dbReference type="Proteomes" id="UP000282977"/>
    </source>
</evidence>
<dbReference type="Gene3D" id="3.40.50.2000">
    <property type="entry name" value="Glycogen Phosphorylase B"/>
    <property type="match status" value="1"/>
</dbReference>